<keyword evidence="1 2" id="KW-0479">Metal-binding</keyword>
<evidence type="ECO:0000259" key="4">
    <source>
        <dbReference type="Pfam" id="PF01557"/>
    </source>
</evidence>
<dbReference type="Gene3D" id="3.90.850.10">
    <property type="entry name" value="Fumarylacetoacetase-like, C-terminal domain"/>
    <property type="match status" value="1"/>
</dbReference>
<dbReference type="InterPro" id="IPR036663">
    <property type="entry name" value="Fumarylacetoacetase_C_sf"/>
</dbReference>
<gene>
    <name evidence="5" type="ORF">SAMN04487783_1917</name>
</gene>
<dbReference type="InterPro" id="IPR011234">
    <property type="entry name" value="Fumarylacetoacetase-like_C"/>
</dbReference>
<organism evidence="5 6">
    <name type="scientific">Agrococcus baldri</name>
    <dbReference type="NCBI Taxonomy" id="153730"/>
    <lineage>
        <taxon>Bacteria</taxon>
        <taxon>Bacillati</taxon>
        <taxon>Actinomycetota</taxon>
        <taxon>Actinomycetes</taxon>
        <taxon>Micrococcales</taxon>
        <taxon>Microbacteriaceae</taxon>
        <taxon>Agrococcus</taxon>
    </lineage>
</organism>
<dbReference type="Pfam" id="PF03737">
    <property type="entry name" value="RraA-like"/>
    <property type="match status" value="1"/>
</dbReference>
<evidence type="ECO:0000256" key="2">
    <source>
        <dbReference type="PIRSR" id="PIRSR605493-1"/>
    </source>
</evidence>
<dbReference type="InterPro" id="IPR005493">
    <property type="entry name" value="RraA/RraA-like"/>
</dbReference>
<dbReference type="Pfam" id="PF01557">
    <property type="entry name" value="FAA_hydrolase"/>
    <property type="match status" value="1"/>
</dbReference>
<accession>A0AA94HNL6</accession>
<dbReference type="PANTHER" id="PTHR11820">
    <property type="entry name" value="ACYLPYRUVASE"/>
    <property type="match status" value="1"/>
</dbReference>
<proteinExistence type="predicted"/>
<dbReference type="Gene3D" id="3.50.30.40">
    <property type="entry name" value="Ribonuclease E inhibitor RraA/RraA-like"/>
    <property type="match status" value="1"/>
</dbReference>
<dbReference type="NCBIfam" id="NF009399">
    <property type="entry name" value="PRK12764.1"/>
    <property type="match status" value="1"/>
</dbReference>
<feature type="binding site" evidence="2">
    <location>
        <position position="413"/>
    </location>
    <ligand>
        <name>Mg(2+)</name>
        <dbReference type="ChEBI" id="CHEBI:18420"/>
    </ligand>
</feature>
<comment type="cofactor">
    <cofactor evidence="2">
        <name>Mg(2+)</name>
        <dbReference type="ChEBI" id="CHEBI:18420"/>
    </cofactor>
</comment>
<reference evidence="5 6" key="1">
    <citation type="submission" date="2016-10" db="EMBL/GenBank/DDBJ databases">
        <authorList>
            <person name="Varghese N."/>
            <person name="Submissions S."/>
        </authorList>
    </citation>
    <scope>NUCLEOTIDE SEQUENCE [LARGE SCALE GENOMIC DNA]</scope>
    <source>
        <strain evidence="5 6">IAM 15147</strain>
    </source>
</reference>
<dbReference type="NCBIfam" id="NF006093">
    <property type="entry name" value="PRK08245.1"/>
    <property type="match status" value="1"/>
</dbReference>
<name>A0AA94HNL6_9MICO</name>
<dbReference type="SUPFAM" id="SSF89562">
    <property type="entry name" value="RraA-like"/>
    <property type="match status" value="1"/>
</dbReference>
<dbReference type="AlphaFoldDB" id="A0AA94HNL6"/>
<dbReference type="SUPFAM" id="SSF56529">
    <property type="entry name" value="FAH"/>
    <property type="match status" value="1"/>
</dbReference>
<evidence type="ECO:0000313" key="6">
    <source>
        <dbReference type="Proteomes" id="UP000198506"/>
    </source>
</evidence>
<feature type="domain" description="Fumarylacetoacetase-like C-terminal" evidence="4">
    <location>
        <begin position="58"/>
        <end position="237"/>
    </location>
</feature>
<keyword evidence="2" id="KW-0460">Magnesium</keyword>
<evidence type="ECO:0000256" key="3">
    <source>
        <dbReference type="SAM" id="MobiDB-lite"/>
    </source>
</evidence>
<sequence>MSGPGSIELPLQTRFGIVYDARMDASSQPRAGAPQAAVDAWQLLGSRPSKIFAMHIGYRARAAQKGRTPEAPGYFLKPSTSLSLGGELVMPEGTEIFGFEGEIAIVIGTAARAVSEADAWGHVAHVTASNDLGVFDLRWVDKGSNLRSKGGDGFTPIGPKLLDAALLDPNAIEVRTWLDGELVQADSTSTLIFSLAQIVSDLSQLVTLEPGDVILTGTPANASTFAPGQTVEVEVTATTLDGEQVSTGRLASTVRVGEQRLPAYSAQPKPTPQQWADASGRPVSQFQQAAAPVLDDELRAQLSTVALATLSSALRKRGLNNVSIDGLRSTQPGKRIVGTARTLRYVPNREDLFKSHGGGYNAQKRLFDDLHEGDVVVIEARGDNRSGTLGDILALRARHLGAAGIITDGGVRDLDVVTEIGVPTYHGGGHPAVLGRLHVPWSFDETVACGGATVQAGDVIVADGDGVLVIPPALVRELVAECIEAERAEEYIAQQMDAGEPLDGLFPMNAEWRAKYEATQQASAQAGPAQTGPEHA</sequence>
<dbReference type="CDD" id="cd16841">
    <property type="entry name" value="RraA_family"/>
    <property type="match status" value="1"/>
</dbReference>
<dbReference type="EMBL" id="FOZN01000003">
    <property type="protein sequence ID" value="SFS14833.1"/>
    <property type="molecule type" value="Genomic_DNA"/>
</dbReference>
<dbReference type="GO" id="GO:0046872">
    <property type="term" value="F:metal ion binding"/>
    <property type="evidence" value="ECO:0007669"/>
    <property type="project" value="UniProtKB-KW"/>
</dbReference>
<dbReference type="Proteomes" id="UP000198506">
    <property type="component" value="Unassembled WGS sequence"/>
</dbReference>
<feature type="binding site" evidence="2">
    <location>
        <begin position="390"/>
        <end position="393"/>
    </location>
    <ligand>
        <name>substrate</name>
    </ligand>
</feature>
<feature type="binding site" evidence="2">
    <location>
        <position position="412"/>
    </location>
    <ligand>
        <name>substrate</name>
    </ligand>
</feature>
<comment type="caution">
    <text evidence="5">The sequence shown here is derived from an EMBL/GenBank/DDBJ whole genome shotgun (WGS) entry which is preliminary data.</text>
</comment>
<evidence type="ECO:0000313" key="5">
    <source>
        <dbReference type="EMBL" id="SFS14833.1"/>
    </source>
</evidence>
<keyword evidence="6" id="KW-1185">Reference proteome</keyword>
<feature type="region of interest" description="Disordered" evidence="3">
    <location>
        <begin position="517"/>
        <end position="536"/>
    </location>
</feature>
<dbReference type="InterPro" id="IPR036704">
    <property type="entry name" value="RraA/RraA-like_sf"/>
</dbReference>
<dbReference type="GO" id="GO:0003824">
    <property type="term" value="F:catalytic activity"/>
    <property type="evidence" value="ECO:0007669"/>
    <property type="project" value="InterPro"/>
</dbReference>
<protein>
    <submittedName>
        <fullName evidence="5">2-keto-4-pentenoate hydratase/2-oxohepta-3-ene-1,7-dioic acid hydratase (Catechol pathway)</fullName>
    </submittedName>
</protein>
<evidence type="ECO:0000256" key="1">
    <source>
        <dbReference type="ARBA" id="ARBA00022723"/>
    </source>
</evidence>